<dbReference type="SUPFAM" id="SSF49764">
    <property type="entry name" value="HSP20-like chaperones"/>
    <property type="match status" value="1"/>
</dbReference>
<evidence type="ECO:0000256" key="2">
    <source>
        <dbReference type="ARBA" id="ARBA00010513"/>
    </source>
</evidence>
<keyword evidence="4" id="KW-0963">Cytoplasm</keyword>
<dbReference type="CDD" id="cd06467">
    <property type="entry name" value="p23_NUDC_like"/>
    <property type="match status" value="1"/>
</dbReference>
<keyword evidence="5" id="KW-0597">Phosphoprotein</keyword>
<feature type="region of interest" description="Disordered" evidence="7">
    <location>
        <begin position="329"/>
        <end position="358"/>
    </location>
</feature>
<evidence type="ECO:0000256" key="6">
    <source>
        <dbReference type="ARBA" id="ARBA00030427"/>
    </source>
</evidence>
<dbReference type="GO" id="GO:0005737">
    <property type="term" value="C:cytoplasm"/>
    <property type="evidence" value="ECO:0007669"/>
    <property type="project" value="UniProtKB-SubCell"/>
</dbReference>
<evidence type="ECO:0000256" key="4">
    <source>
        <dbReference type="ARBA" id="ARBA00022490"/>
    </source>
</evidence>
<proteinExistence type="inferred from homology"/>
<evidence type="ECO:0000256" key="1">
    <source>
        <dbReference type="ARBA" id="ARBA00004496"/>
    </source>
</evidence>
<feature type="region of interest" description="Disordered" evidence="7">
    <location>
        <begin position="71"/>
        <end position="163"/>
    </location>
</feature>
<protein>
    <recommendedName>
        <fullName evidence="3">Nuclear migration protein nudC</fullName>
    </recommendedName>
    <alternativeName>
        <fullName evidence="6">Nuclear distribution protein C homolog</fullName>
    </alternativeName>
</protein>
<feature type="compositionally biased region" description="Basic and acidic residues" evidence="7">
    <location>
        <begin position="94"/>
        <end position="104"/>
    </location>
</feature>
<dbReference type="InterPro" id="IPR007052">
    <property type="entry name" value="CS_dom"/>
</dbReference>
<dbReference type="Pfam" id="PF14050">
    <property type="entry name" value="Nudc_N"/>
    <property type="match status" value="1"/>
</dbReference>
<reference evidence="9" key="1">
    <citation type="submission" date="2021-01" db="EMBL/GenBank/DDBJ databases">
        <authorList>
            <person name="Corre E."/>
            <person name="Pelletier E."/>
            <person name="Niang G."/>
            <person name="Scheremetjew M."/>
            <person name="Finn R."/>
            <person name="Kale V."/>
            <person name="Holt S."/>
            <person name="Cochrane G."/>
            <person name="Meng A."/>
            <person name="Brown T."/>
            <person name="Cohen L."/>
        </authorList>
    </citation>
    <scope>NUCLEOTIDE SEQUENCE</scope>
    <source>
        <strain evidence="9">CCMP645</strain>
    </source>
</reference>
<dbReference type="PROSITE" id="PS51203">
    <property type="entry name" value="CS"/>
    <property type="match status" value="1"/>
</dbReference>
<accession>A0A7S4FC07</accession>
<dbReference type="GO" id="GO:0051082">
    <property type="term" value="F:unfolded protein binding"/>
    <property type="evidence" value="ECO:0007669"/>
    <property type="project" value="TreeGrafter"/>
</dbReference>
<dbReference type="GO" id="GO:0006457">
    <property type="term" value="P:protein folding"/>
    <property type="evidence" value="ECO:0007669"/>
    <property type="project" value="TreeGrafter"/>
</dbReference>
<organism evidence="9">
    <name type="scientific">Chrysotila carterae</name>
    <name type="common">Marine alga</name>
    <name type="synonym">Syracosphaera carterae</name>
    <dbReference type="NCBI Taxonomy" id="13221"/>
    <lineage>
        <taxon>Eukaryota</taxon>
        <taxon>Haptista</taxon>
        <taxon>Haptophyta</taxon>
        <taxon>Prymnesiophyceae</taxon>
        <taxon>Isochrysidales</taxon>
        <taxon>Isochrysidaceae</taxon>
        <taxon>Chrysotila</taxon>
    </lineage>
</organism>
<name>A0A7S4FC07_CHRCT</name>
<gene>
    <name evidence="9" type="ORF">PCAR00345_LOCUS38557</name>
</gene>
<dbReference type="PANTHER" id="PTHR12356:SF3">
    <property type="entry name" value="NUCLEAR MIGRATION PROTEIN NUDC"/>
    <property type="match status" value="1"/>
</dbReference>
<dbReference type="Pfam" id="PF04969">
    <property type="entry name" value="CS"/>
    <property type="match status" value="1"/>
</dbReference>
<evidence type="ECO:0000313" key="9">
    <source>
        <dbReference type="EMBL" id="CAE0785849.1"/>
    </source>
</evidence>
<feature type="compositionally biased region" description="Low complexity" evidence="7">
    <location>
        <begin position="134"/>
        <end position="152"/>
    </location>
</feature>
<evidence type="ECO:0000256" key="7">
    <source>
        <dbReference type="SAM" id="MobiDB-lite"/>
    </source>
</evidence>
<dbReference type="AlphaFoldDB" id="A0A7S4FC07"/>
<dbReference type="PANTHER" id="PTHR12356">
    <property type="entry name" value="NUCLEAR MOVEMENT PROTEIN NUDC"/>
    <property type="match status" value="1"/>
</dbReference>
<evidence type="ECO:0000259" key="8">
    <source>
        <dbReference type="PROSITE" id="PS51203"/>
    </source>
</evidence>
<feature type="domain" description="CS" evidence="8">
    <location>
        <begin position="165"/>
        <end position="268"/>
    </location>
</feature>
<evidence type="ECO:0000256" key="5">
    <source>
        <dbReference type="ARBA" id="ARBA00022553"/>
    </source>
</evidence>
<dbReference type="InterPro" id="IPR008978">
    <property type="entry name" value="HSP20-like_chaperone"/>
</dbReference>
<evidence type="ECO:0000256" key="3">
    <source>
        <dbReference type="ARBA" id="ARBA00017641"/>
    </source>
</evidence>
<feature type="compositionally biased region" description="Basic and acidic residues" evidence="7">
    <location>
        <begin position="71"/>
        <end position="83"/>
    </location>
</feature>
<dbReference type="EMBL" id="HBIZ01062277">
    <property type="protein sequence ID" value="CAE0785849.1"/>
    <property type="molecule type" value="Transcribed_RNA"/>
</dbReference>
<sequence length="358" mass="39681">MSGVEKYDEVLMNVAGQCGGIQPLFDVIFSFLYRKTDFFHIMQPGDNMGFSEGVAEKILLSAFHKYQKHAEKARQELQRDSTRRQSPGAAVKPVDSEGTPKKEQQSSSQKSDQSRPDTTQSKESVVATAPVQPPETAASEPKAASAPAASVPHLATGADVPYNGGKTDRYTWEQTLHDVTIQVPVPEGTRAKDIICVISKSKLHLKIRGQPDAIIDKSYPCDARNGKEIWEKVRVDECTWALEQAGSGRPRVSVYLEKERECWWKSALEGDQEIDTTKVDSTRSLYEYDGETQGAIRKIMFDEEQKRKGLPTSDEIQNEDLLRKAWDAEGSPFKGTPFDPSAINFKTGGGGGRMELPP</sequence>
<comment type="similarity">
    <text evidence="2">Belongs to the nudC family.</text>
</comment>
<dbReference type="InterPro" id="IPR037898">
    <property type="entry name" value="NudC_fam"/>
</dbReference>
<dbReference type="Gene3D" id="2.60.40.790">
    <property type="match status" value="1"/>
</dbReference>
<dbReference type="InterPro" id="IPR025934">
    <property type="entry name" value="NudC_N_dom"/>
</dbReference>
<comment type="subcellular location">
    <subcellularLocation>
        <location evidence="1">Cytoplasm</location>
    </subcellularLocation>
</comment>
<feature type="compositionally biased region" description="Gly residues" evidence="7">
    <location>
        <begin position="347"/>
        <end position="358"/>
    </location>
</feature>